<feature type="domain" description="DUF2007" evidence="1">
    <location>
        <begin position="14"/>
        <end position="68"/>
    </location>
</feature>
<name>A0A7J5ABF5_9FLAO</name>
<dbReference type="InterPro" id="IPR018551">
    <property type="entry name" value="DUF2007"/>
</dbReference>
<dbReference type="SUPFAM" id="SSF54913">
    <property type="entry name" value="GlnB-like"/>
    <property type="match status" value="1"/>
</dbReference>
<dbReference type="EMBL" id="WAEM01000007">
    <property type="protein sequence ID" value="KAB1154803.1"/>
    <property type="molecule type" value="Genomic_DNA"/>
</dbReference>
<keyword evidence="3" id="KW-1185">Reference proteome</keyword>
<dbReference type="Gene3D" id="3.30.70.790">
    <property type="entry name" value="UreE, C-terminal domain"/>
    <property type="match status" value="1"/>
</dbReference>
<dbReference type="Proteomes" id="UP000490922">
    <property type="component" value="Unassembled WGS sequence"/>
</dbReference>
<sequence length="83" mass="9482">MINIFSGIFSETMNVKNLLENINIEVFTQNENMANIEPWAISSGGFNPVILKVKDEDFEKAKKLIEDYQSGNLNIEIEETDNK</sequence>
<proteinExistence type="predicted"/>
<dbReference type="Pfam" id="PF09413">
    <property type="entry name" value="DUF2007"/>
    <property type="match status" value="1"/>
</dbReference>
<comment type="caution">
    <text evidence="2">The sequence shown here is derived from an EMBL/GenBank/DDBJ whole genome shotgun (WGS) entry which is preliminary data.</text>
</comment>
<dbReference type="OrthoDB" id="797774at2"/>
<evidence type="ECO:0000313" key="2">
    <source>
        <dbReference type="EMBL" id="KAB1154803.1"/>
    </source>
</evidence>
<dbReference type="InterPro" id="IPR011322">
    <property type="entry name" value="N-reg_PII-like_a/b"/>
</dbReference>
<organism evidence="2 3">
    <name type="scientific">Flavobacterium luteum</name>
    <dbReference type="NCBI Taxonomy" id="2026654"/>
    <lineage>
        <taxon>Bacteria</taxon>
        <taxon>Pseudomonadati</taxon>
        <taxon>Bacteroidota</taxon>
        <taxon>Flavobacteriia</taxon>
        <taxon>Flavobacteriales</taxon>
        <taxon>Flavobacteriaceae</taxon>
        <taxon>Flavobacterium</taxon>
    </lineage>
</organism>
<gene>
    <name evidence="2" type="ORF">F6464_12195</name>
</gene>
<dbReference type="RefSeq" id="WP_151108216.1">
    <property type="nucleotide sequence ID" value="NZ_WAEM01000007.1"/>
</dbReference>
<protein>
    <submittedName>
        <fullName evidence="2">DUF2007 domain-containing protein</fullName>
    </submittedName>
</protein>
<dbReference type="AlphaFoldDB" id="A0A7J5ABF5"/>
<accession>A0A7J5ABF5</accession>
<reference evidence="2 3" key="1">
    <citation type="submission" date="2019-09" db="EMBL/GenBank/DDBJ databases">
        <title>Flavobacterium sp. nov., isolated from glacier ice.</title>
        <authorList>
            <person name="Liu Q."/>
        </authorList>
    </citation>
    <scope>NUCLEOTIDE SEQUENCE [LARGE SCALE GENOMIC DNA]</scope>
    <source>
        <strain evidence="2 3">NBRC 112527</strain>
    </source>
</reference>
<evidence type="ECO:0000313" key="3">
    <source>
        <dbReference type="Proteomes" id="UP000490922"/>
    </source>
</evidence>
<evidence type="ECO:0000259" key="1">
    <source>
        <dbReference type="Pfam" id="PF09413"/>
    </source>
</evidence>